<dbReference type="InterPro" id="IPR015943">
    <property type="entry name" value="WD40/YVTN_repeat-like_dom_sf"/>
</dbReference>
<evidence type="ECO:0000313" key="8">
    <source>
        <dbReference type="Proteomes" id="UP001295684"/>
    </source>
</evidence>
<reference evidence="7" key="1">
    <citation type="submission" date="2023-07" db="EMBL/GenBank/DDBJ databases">
        <authorList>
            <consortium name="AG Swart"/>
            <person name="Singh M."/>
            <person name="Singh A."/>
            <person name="Seah K."/>
            <person name="Emmerich C."/>
        </authorList>
    </citation>
    <scope>NUCLEOTIDE SEQUENCE</scope>
    <source>
        <strain evidence="7">DP1</strain>
    </source>
</reference>
<sequence length="326" mass="36399">MKPHAYDVMPAPVNKHVEQVLHKAHKSIKMKSALSGHEGPVFVVRKCHTKEYCLSGASDRQIKLWNITTGSCLKTYEKGHNHEVFDIAVCDDNKQFVSCGGDKPIILWDVFTANIIRKFMGHDQQVNCLCYNKFYNVLVSGSYDSTCKIWDLEARNSRPIQTLFDFQDSVTNVCVTSDQIICGSVDENLRIYDIRFGKLKTHNVGAPINGLYACGDDDYVFCTTTDNKIILYDKAEEKIISEYSGDHETSEFNASVRVTSDNSSVVTTSEDGAIVFYDLVTKKMVNKVFGHEKPIVSMDIINGTKDGSEEVMVTGSLDGTVGVWST</sequence>
<evidence type="ECO:0000256" key="4">
    <source>
        <dbReference type="ARBA" id="ARBA00022737"/>
    </source>
</evidence>
<dbReference type="AlphaFoldDB" id="A0AAD1XJ49"/>
<keyword evidence="2" id="KW-0963">Cytoplasm</keyword>
<comment type="subcellular location">
    <subcellularLocation>
        <location evidence="1">Cytoplasm</location>
    </subcellularLocation>
</comment>
<dbReference type="GO" id="GO:0000398">
    <property type="term" value="P:mRNA splicing, via spliceosome"/>
    <property type="evidence" value="ECO:0007669"/>
    <property type="project" value="TreeGrafter"/>
</dbReference>
<dbReference type="InterPro" id="IPR019775">
    <property type="entry name" value="WD40_repeat_CS"/>
</dbReference>
<dbReference type="SUPFAM" id="SSF50978">
    <property type="entry name" value="WD40 repeat-like"/>
    <property type="match status" value="1"/>
</dbReference>
<evidence type="ECO:0000256" key="6">
    <source>
        <dbReference type="PROSITE-ProRule" id="PRU00221"/>
    </source>
</evidence>
<keyword evidence="3 6" id="KW-0853">WD repeat</keyword>
<feature type="repeat" description="WD" evidence="6">
    <location>
        <begin position="77"/>
        <end position="118"/>
    </location>
</feature>
<evidence type="ECO:0000313" key="7">
    <source>
        <dbReference type="EMBL" id="CAI2373681.1"/>
    </source>
</evidence>
<dbReference type="EMBL" id="CAMPGE010015038">
    <property type="protein sequence ID" value="CAI2373681.1"/>
    <property type="molecule type" value="Genomic_DNA"/>
</dbReference>
<dbReference type="InterPro" id="IPR020472">
    <property type="entry name" value="WD40_PAC1"/>
</dbReference>
<feature type="repeat" description="WD" evidence="6">
    <location>
        <begin position="288"/>
        <end position="326"/>
    </location>
</feature>
<dbReference type="SMART" id="SM00320">
    <property type="entry name" value="WD40"/>
    <property type="match status" value="7"/>
</dbReference>
<comment type="similarity">
    <text evidence="5">Belongs to the WD repeat MORG1 family.</text>
</comment>
<organism evidence="7 8">
    <name type="scientific">Euplotes crassus</name>
    <dbReference type="NCBI Taxonomy" id="5936"/>
    <lineage>
        <taxon>Eukaryota</taxon>
        <taxon>Sar</taxon>
        <taxon>Alveolata</taxon>
        <taxon>Ciliophora</taxon>
        <taxon>Intramacronucleata</taxon>
        <taxon>Spirotrichea</taxon>
        <taxon>Hypotrichia</taxon>
        <taxon>Euplotida</taxon>
        <taxon>Euplotidae</taxon>
        <taxon>Moneuplotes</taxon>
    </lineage>
</organism>
<dbReference type="InterPro" id="IPR051980">
    <property type="entry name" value="WD_repeat_MORG1"/>
</dbReference>
<name>A0AAD1XJ49_EUPCR</name>
<dbReference type="Proteomes" id="UP001295684">
    <property type="component" value="Unassembled WGS sequence"/>
</dbReference>
<dbReference type="PRINTS" id="PR00320">
    <property type="entry name" value="GPROTEINBRPT"/>
</dbReference>
<dbReference type="CDD" id="cd00200">
    <property type="entry name" value="WD40"/>
    <property type="match status" value="1"/>
</dbReference>
<keyword evidence="8" id="KW-1185">Reference proteome</keyword>
<evidence type="ECO:0000256" key="3">
    <source>
        <dbReference type="ARBA" id="ARBA00022574"/>
    </source>
</evidence>
<dbReference type="PROSITE" id="PS00678">
    <property type="entry name" value="WD_REPEATS_1"/>
    <property type="match status" value="2"/>
</dbReference>
<dbReference type="GO" id="GO:0071013">
    <property type="term" value="C:catalytic step 2 spliceosome"/>
    <property type="evidence" value="ECO:0007669"/>
    <property type="project" value="TreeGrafter"/>
</dbReference>
<evidence type="ECO:0000256" key="2">
    <source>
        <dbReference type="ARBA" id="ARBA00022490"/>
    </source>
</evidence>
<dbReference type="Gene3D" id="2.130.10.10">
    <property type="entry name" value="YVTN repeat-like/Quinoprotein amine dehydrogenase"/>
    <property type="match status" value="2"/>
</dbReference>
<dbReference type="Pfam" id="PF00400">
    <property type="entry name" value="WD40"/>
    <property type="match status" value="4"/>
</dbReference>
<dbReference type="PANTHER" id="PTHR22842:SF3">
    <property type="entry name" value="WD REPEAT DOMAIN-CONTAINING PROTEIN 83"/>
    <property type="match status" value="1"/>
</dbReference>
<gene>
    <name evidence="7" type="ORF">ECRASSUSDP1_LOCUS15027</name>
</gene>
<dbReference type="GO" id="GO:0005737">
    <property type="term" value="C:cytoplasm"/>
    <property type="evidence" value="ECO:0007669"/>
    <property type="project" value="UniProtKB-SubCell"/>
</dbReference>
<feature type="repeat" description="WD" evidence="6">
    <location>
        <begin position="34"/>
        <end position="75"/>
    </location>
</feature>
<proteinExistence type="inferred from homology"/>
<dbReference type="PROSITE" id="PS50082">
    <property type="entry name" value="WD_REPEATS_2"/>
    <property type="match status" value="4"/>
</dbReference>
<dbReference type="PROSITE" id="PS50294">
    <property type="entry name" value="WD_REPEATS_REGION"/>
    <property type="match status" value="4"/>
</dbReference>
<evidence type="ECO:0000256" key="5">
    <source>
        <dbReference type="ARBA" id="ARBA00038145"/>
    </source>
</evidence>
<dbReference type="InterPro" id="IPR001680">
    <property type="entry name" value="WD40_rpt"/>
</dbReference>
<dbReference type="InterPro" id="IPR036322">
    <property type="entry name" value="WD40_repeat_dom_sf"/>
</dbReference>
<keyword evidence="4" id="KW-0677">Repeat</keyword>
<feature type="repeat" description="WD" evidence="6">
    <location>
        <begin position="119"/>
        <end position="160"/>
    </location>
</feature>
<comment type="caution">
    <text evidence="7">The sequence shown here is derived from an EMBL/GenBank/DDBJ whole genome shotgun (WGS) entry which is preliminary data.</text>
</comment>
<accession>A0AAD1XJ49</accession>
<dbReference type="PANTHER" id="PTHR22842">
    <property type="entry name" value="WD40 REPEAT PROTEIN"/>
    <property type="match status" value="1"/>
</dbReference>
<evidence type="ECO:0000256" key="1">
    <source>
        <dbReference type="ARBA" id="ARBA00004496"/>
    </source>
</evidence>
<protein>
    <submittedName>
        <fullName evidence="7">Uncharacterized protein</fullName>
    </submittedName>
</protein>